<dbReference type="PROSITE" id="PS51195">
    <property type="entry name" value="Q_MOTIF"/>
    <property type="match status" value="1"/>
</dbReference>
<evidence type="ECO:0000256" key="2">
    <source>
        <dbReference type="ARBA" id="ARBA00022490"/>
    </source>
</evidence>
<dbReference type="PROSITE" id="PS00039">
    <property type="entry name" value="DEAD_ATP_HELICASE"/>
    <property type="match status" value="1"/>
</dbReference>
<dbReference type="OrthoDB" id="9805696at2"/>
<comment type="similarity">
    <text evidence="7 11">Belongs to the DEAD box helicase family.</text>
</comment>
<reference evidence="17" key="1">
    <citation type="submission" date="2018-06" db="EMBL/GenBank/DDBJ databases">
        <authorList>
            <person name="Cea G.-C."/>
            <person name="William W."/>
        </authorList>
    </citation>
    <scope>NUCLEOTIDE SEQUENCE [LARGE SCALE GENOMIC DNA]</scope>
    <source>
        <strain evidence="17">DB21MT-2</strain>
    </source>
</reference>
<dbReference type="KEGG" id="sbk:SHEWBE_1537"/>
<evidence type="ECO:0000256" key="3">
    <source>
        <dbReference type="ARBA" id="ARBA00022741"/>
    </source>
</evidence>
<dbReference type="PANTHER" id="PTHR47959">
    <property type="entry name" value="ATP-DEPENDENT RNA HELICASE RHLE-RELATED"/>
    <property type="match status" value="1"/>
</dbReference>
<feature type="domain" description="Helicase C-terminal" evidence="14">
    <location>
        <begin position="218"/>
        <end position="378"/>
    </location>
</feature>
<dbReference type="PANTHER" id="PTHR47959:SF13">
    <property type="entry name" value="ATP-DEPENDENT RNA HELICASE RHLE"/>
    <property type="match status" value="1"/>
</dbReference>
<dbReference type="EMBL" id="LS483452">
    <property type="protein sequence ID" value="SQH75503.1"/>
    <property type="molecule type" value="Genomic_DNA"/>
</dbReference>
<evidence type="ECO:0000256" key="11">
    <source>
        <dbReference type="RuleBase" id="RU000492"/>
    </source>
</evidence>
<dbReference type="InterPro" id="IPR011545">
    <property type="entry name" value="DEAD/DEAH_box_helicase_dom"/>
</dbReference>
<evidence type="ECO:0000256" key="7">
    <source>
        <dbReference type="ARBA" id="ARBA00038437"/>
    </source>
</evidence>
<evidence type="ECO:0000259" key="13">
    <source>
        <dbReference type="PROSITE" id="PS51192"/>
    </source>
</evidence>
<evidence type="ECO:0000313" key="17">
    <source>
        <dbReference type="Proteomes" id="UP000250123"/>
    </source>
</evidence>
<dbReference type="GO" id="GO:0003676">
    <property type="term" value="F:nucleic acid binding"/>
    <property type="evidence" value="ECO:0007669"/>
    <property type="project" value="InterPro"/>
</dbReference>
<name>A0A330M216_9GAMM</name>
<evidence type="ECO:0000256" key="10">
    <source>
        <dbReference type="PROSITE-ProRule" id="PRU00552"/>
    </source>
</evidence>
<dbReference type="GO" id="GO:0009266">
    <property type="term" value="P:response to temperature stimulus"/>
    <property type="evidence" value="ECO:0007669"/>
    <property type="project" value="UniProtKB-ARBA"/>
</dbReference>
<evidence type="ECO:0000313" key="16">
    <source>
        <dbReference type="EMBL" id="SQH75503.1"/>
    </source>
</evidence>
<dbReference type="Pfam" id="PF00270">
    <property type="entry name" value="DEAD"/>
    <property type="match status" value="1"/>
</dbReference>
<dbReference type="GO" id="GO:0016787">
    <property type="term" value="F:hydrolase activity"/>
    <property type="evidence" value="ECO:0007669"/>
    <property type="project" value="UniProtKB-KW"/>
</dbReference>
<feature type="domain" description="DEAD-box RNA helicase Q" evidence="15">
    <location>
        <begin position="1"/>
        <end position="29"/>
    </location>
</feature>
<keyword evidence="2" id="KW-0963">Cytoplasm</keyword>
<dbReference type="InterPro" id="IPR014014">
    <property type="entry name" value="RNA_helicase_DEAD_Q_motif"/>
</dbReference>
<dbReference type="Gene3D" id="3.40.50.300">
    <property type="entry name" value="P-loop containing nucleotide triphosphate hydrolases"/>
    <property type="match status" value="2"/>
</dbReference>
<dbReference type="InterPro" id="IPR050079">
    <property type="entry name" value="DEAD_box_RNA_helicase"/>
</dbReference>
<keyword evidence="3 11" id="KW-0547">Nucleotide-binding</keyword>
<gene>
    <name evidence="16" type="primary">rhlE</name>
    <name evidence="16" type="ORF">SHEWBE_1537</name>
</gene>
<evidence type="ECO:0000256" key="5">
    <source>
        <dbReference type="ARBA" id="ARBA00022806"/>
    </source>
</evidence>
<sequence length="435" mass="48872">MRFESFSFAPEILRAISECGYQQMTPVQQEAIPAIRRGQDVLASAQTGTGKTAAFALPILQKMFDNPMPTQRSNTRALILTPTRELASQIAENISDYSKYIDVSVLTIYGGVKVDSQAQKLKRGTDIIVATPGRLLEHLQACNLNLSNVEFLVLDEADRMLDMGFISDIQKIMQAVNKQRQNLLFSATFSSAVKKLANDMLVKPKLISLNSQNRTADTVSQVIYPVEQRRKRELLSELIGKKNWQRVLVFTATRDAADKLVKELNLDGITASVVHGEKAQGNRRRALREFKEGKVRALVATEVAARGLDIQDLEYVVNYDLPFLAEDYVHRIGRTGRAGKSGVAISLVSREEERTLYDIETLIGKKLRRITIPGYEVGSRDMLIKQLQKRRSFGKKQQREDNAGAQVVGERNMQGRRVKVKNSSNRPAIKVKKIR</sequence>
<dbReference type="PROSITE" id="PS51194">
    <property type="entry name" value="HELICASE_CTER"/>
    <property type="match status" value="1"/>
</dbReference>
<dbReference type="AlphaFoldDB" id="A0A330M216"/>
<evidence type="ECO:0000256" key="6">
    <source>
        <dbReference type="ARBA" id="ARBA00022840"/>
    </source>
</evidence>
<keyword evidence="6 11" id="KW-0067">ATP-binding</keyword>
<comment type="catalytic activity">
    <reaction evidence="8">
        <text>ATP + H2O = ADP + phosphate + H(+)</text>
        <dbReference type="Rhea" id="RHEA:13065"/>
        <dbReference type="ChEBI" id="CHEBI:15377"/>
        <dbReference type="ChEBI" id="CHEBI:15378"/>
        <dbReference type="ChEBI" id="CHEBI:30616"/>
        <dbReference type="ChEBI" id="CHEBI:43474"/>
        <dbReference type="ChEBI" id="CHEBI:456216"/>
        <dbReference type="EC" id="3.6.4.13"/>
    </reaction>
</comment>
<evidence type="ECO:0000259" key="15">
    <source>
        <dbReference type="PROSITE" id="PS51195"/>
    </source>
</evidence>
<dbReference type="SMART" id="SM00487">
    <property type="entry name" value="DEXDc"/>
    <property type="match status" value="1"/>
</dbReference>
<dbReference type="PROSITE" id="PS51192">
    <property type="entry name" value="HELICASE_ATP_BIND_1"/>
    <property type="match status" value="1"/>
</dbReference>
<dbReference type="EC" id="3.6.4.13" evidence="1"/>
<dbReference type="InterPro" id="IPR014001">
    <property type="entry name" value="Helicase_ATP-bd"/>
</dbReference>
<dbReference type="GO" id="GO:0005829">
    <property type="term" value="C:cytosol"/>
    <property type="evidence" value="ECO:0007669"/>
    <property type="project" value="TreeGrafter"/>
</dbReference>
<dbReference type="InterPro" id="IPR001650">
    <property type="entry name" value="Helicase_C-like"/>
</dbReference>
<organism evidence="16 17">
    <name type="scientific">Shewanella benthica</name>
    <dbReference type="NCBI Taxonomy" id="43661"/>
    <lineage>
        <taxon>Bacteria</taxon>
        <taxon>Pseudomonadati</taxon>
        <taxon>Pseudomonadota</taxon>
        <taxon>Gammaproteobacteria</taxon>
        <taxon>Alteromonadales</taxon>
        <taxon>Shewanellaceae</taxon>
        <taxon>Shewanella</taxon>
    </lineage>
</organism>
<dbReference type="InterPro" id="IPR027417">
    <property type="entry name" value="P-loop_NTPase"/>
</dbReference>
<dbReference type="RefSeq" id="WP_112352004.1">
    <property type="nucleotide sequence ID" value="NZ_LS483452.1"/>
</dbReference>
<dbReference type="SUPFAM" id="SSF52540">
    <property type="entry name" value="P-loop containing nucleoside triphosphate hydrolases"/>
    <property type="match status" value="1"/>
</dbReference>
<keyword evidence="4 11" id="KW-0378">Hydrolase</keyword>
<accession>A0A330M216</accession>
<protein>
    <recommendedName>
        <fullName evidence="9">DEAD-box ATP-dependent RNA helicase RhpA</fullName>
        <ecNumber evidence="1">3.6.4.13</ecNumber>
    </recommendedName>
</protein>
<dbReference type="InterPro" id="IPR044742">
    <property type="entry name" value="DEAD/DEAH_RhlB"/>
</dbReference>
<feature type="domain" description="Helicase ATP-binding" evidence="13">
    <location>
        <begin position="32"/>
        <end position="207"/>
    </location>
</feature>
<dbReference type="Pfam" id="PF00271">
    <property type="entry name" value="Helicase_C"/>
    <property type="match status" value="1"/>
</dbReference>
<dbReference type="SMART" id="SM00490">
    <property type="entry name" value="HELICc"/>
    <property type="match status" value="1"/>
</dbReference>
<dbReference type="FunFam" id="3.40.50.300:FF:000108">
    <property type="entry name" value="ATP-dependent RNA helicase RhlE"/>
    <property type="match status" value="1"/>
</dbReference>
<feature type="short sequence motif" description="Q motif" evidence="10">
    <location>
        <begin position="1"/>
        <end position="29"/>
    </location>
</feature>
<dbReference type="GO" id="GO:0003724">
    <property type="term" value="F:RNA helicase activity"/>
    <property type="evidence" value="ECO:0007669"/>
    <property type="project" value="UniProtKB-EC"/>
</dbReference>
<evidence type="ECO:0000256" key="9">
    <source>
        <dbReference type="ARBA" id="ARBA00074363"/>
    </source>
</evidence>
<evidence type="ECO:0000256" key="12">
    <source>
        <dbReference type="SAM" id="MobiDB-lite"/>
    </source>
</evidence>
<dbReference type="CDD" id="cd18787">
    <property type="entry name" value="SF2_C_DEAD"/>
    <property type="match status" value="1"/>
</dbReference>
<keyword evidence="5 11" id="KW-0347">Helicase</keyword>
<proteinExistence type="inferred from homology"/>
<evidence type="ECO:0000259" key="14">
    <source>
        <dbReference type="PROSITE" id="PS51194"/>
    </source>
</evidence>
<dbReference type="Proteomes" id="UP000250123">
    <property type="component" value="Chromosome SHEWBE"/>
</dbReference>
<evidence type="ECO:0000256" key="4">
    <source>
        <dbReference type="ARBA" id="ARBA00022801"/>
    </source>
</evidence>
<dbReference type="GO" id="GO:0042255">
    <property type="term" value="P:ribosome assembly"/>
    <property type="evidence" value="ECO:0007669"/>
    <property type="project" value="UniProtKB-ARBA"/>
</dbReference>
<evidence type="ECO:0000256" key="8">
    <source>
        <dbReference type="ARBA" id="ARBA00047984"/>
    </source>
</evidence>
<dbReference type="InterPro" id="IPR000629">
    <property type="entry name" value="RNA-helicase_DEAD-box_CS"/>
</dbReference>
<evidence type="ECO:0000256" key="1">
    <source>
        <dbReference type="ARBA" id="ARBA00012552"/>
    </source>
</evidence>
<dbReference type="GO" id="GO:0005524">
    <property type="term" value="F:ATP binding"/>
    <property type="evidence" value="ECO:0007669"/>
    <property type="project" value="UniProtKB-KW"/>
</dbReference>
<dbReference type="CDD" id="cd00268">
    <property type="entry name" value="DEADc"/>
    <property type="match status" value="1"/>
</dbReference>
<feature type="region of interest" description="Disordered" evidence="12">
    <location>
        <begin position="394"/>
        <end position="435"/>
    </location>
</feature>